<dbReference type="PANTHER" id="PTHR31157">
    <property type="entry name" value="SCP DOMAIN-CONTAINING PROTEIN"/>
    <property type="match status" value="1"/>
</dbReference>
<name>A0ABN8FXQ2_9BACL</name>
<dbReference type="Gene3D" id="3.40.33.10">
    <property type="entry name" value="CAP"/>
    <property type="match status" value="1"/>
</dbReference>
<dbReference type="InterPro" id="IPR014044">
    <property type="entry name" value="CAP_dom"/>
</dbReference>
<keyword evidence="4" id="KW-1185">Reference proteome</keyword>
<reference evidence="3" key="1">
    <citation type="submission" date="2022-01" db="EMBL/GenBank/DDBJ databases">
        <authorList>
            <person name="Criscuolo A."/>
        </authorList>
    </citation>
    <scope>NUCLEOTIDE SEQUENCE</scope>
    <source>
        <strain evidence="3">CIP111892</strain>
    </source>
</reference>
<comment type="caution">
    <text evidence="3">The sequence shown here is derived from an EMBL/GenBank/DDBJ whole genome shotgun (WGS) entry which is preliminary data.</text>
</comment>
<dbReference type="EMBL" id="CAKMMG010000001">
    <property type="protein sequence ID" value="CAH1194251.1"/>
    <property type="molecule type" value="Genomic_DNA"/>
</dbReference>
<protein>
    <recommendedName>
        <fullName evidence="2">SCP domain-containing protein</fullName>
    </recommendedName>
</protein>
<evidence type="ECO:0000256" key="1">
    <source>
        <dbReference type="SAM" id="SignalP"/>
    </source>
</evidence>
<dbReference type="InterPro" id="IPR035940">
    <property type="entry name" value="CAP_sf"/>
</dbReference>
<gene>
    <name evidence="3" type="ORF">PAECIP111892_01506</name>
</gene>
<keyword evidence="1" id="KW-0732">Signal</keyword>
<dbReference type="RefSeq" id="WP_236331496.1">
    <property type="nucleotide sequence ID" value="NZ_CAKMMG010000001.1"/>
</dbReference>
<evidence type="ECO:0000313" key="3">
    <source>
        <dbReference type="EMBL" id="CAH1194251.1"/>
    </source>
</evidence>
<feature type="chain" id="PRO_5045628044" description="SCP domain-containing protein" evidence="1">
    <location>
        <begin position="31"/>
        <end position="265"/>
    </location>
</feature>
<feature type="signal peptide" evidence="1">
    <location>
        <begin position="1"/>
        <end position="30"/>
    </location>
</feature>
<evidence type="ECO:0000313" key="4">
    <source>
        <dbReference type="Proteomes" id="UP000838324"/>
    </source>
</evidence>
<accession>A0ABN8FXQ2</accession>
<dbReference type="Proteomes" id="UP000838324">
    <property type="component" value="Unassembled WGS sequence"/>
</dbReference>
<dbReference type="SUPFAM" id="SSF55797">
    <property type="entry name" value="PR-1-like"/>
    <property type="match status" value="1"/>
</dbReference>
<dbReference type="PANTHER" id="PTHR31157:SF1">
    <property type="entry name" value="SCP DOMAIN-CONTAINING PROTEIN"/>
    <property type="match status" value="1"/>
</dbReference>
<proteinExistence type="predicted"/>
<dbReference type="Pfam" id="PF00188">
    <property type="entry name" value="CAP"/>
    <property type="match status" value="1"/>
</dbReference>
<evidence type="ECO:0000259" key="2">
    <source>
        <dbReference type="Pfam" id="PF00188"/>
    </source>
</evidence>
<feature type="domain" description="SCP" evidence="2">
    <location>
        <begin position="152"/>
        <end position="260"/>
    </location>
</feature>
<dbReference type="CDD" id="cd05379">
    <property type="entry name" value="CAP_bacterial"/>
    <property type="match status" value="1"/>
</dbReference>
<sequence length="265" mass="27494">MKSKTVRAMIGGSVAAVMALSISLPLQADAATSNAVEGTTTSFAQFMQNFTQYSDKAFSFNGTTVTVFKFKPVVVPQKTTAPAATEKPVVTSAPVATPAPIATATPAPIATPAPAATAKPAATPAPTAKPAATAAPAAAVSTQATYVKQIVGLVNKERAAAGLSPVSALDSLNKVAAAKATDMRTNNYFSHTSPTYGSPFDMMATFGITYRAAGENIAMGQKSPQEVMTAWMNSEGHRANILSANFNYIGVGYDNNYWVQEFIGK</sequence>
<organism evidence="3 4">
    <name type="scientific">Paenibacillus auburnensis</name>
    <dbReference type="NCBI Taxonomy" id="2905649"/>
    <lineage>
        <taxon>Bacteria</taxon>
        <taxon>Bacillati</taxon>
        <taxon>Bacillota</taxon>
        <taxon>Bacilli</taxon>
        <taxon>Bacillales</taxon>
        <taxon>Paenibacillaceae</taxon>
        <taxon>Paenibacillus</taxon>
    </lineage>
</organism>